<dbReference type="PANTHER" id="PTHR48080">
    <property type="entry name" value="D-GALACTONATE DEHYDRATASE-RELATED"/>
    <property type="match status" value="1"/>
</dbReference>
<reference evidence="5 6" key="1">
    <citation type="submission" date="2023-02" db="EMBL/GenBank/DDBJ databases">
        <title>Devosia algicola sp. nov., isolated from the phycosphere of marine algae.</title>
        <authorList>
            <person name="Kim J.M."/>
            <person name="Lee J.K."/>
            <person name="Choi B.J."/>
            <person name="Bayburt H."/>
            <person name="Jeon C.O."/>
        </authorList>
    </citation>
    <scope>NUCLEOTIDE SEQUENCE [LARGE SCALE GENOMIC DNA]</scope>
    <source>
        <strain evidence="5 6">G20-9</strain>
    </source>
</reference>
<comment type="pathway">
    <text evidence="2">Carbohydrate acid metabolism; D-glucarate degradation; 2,5-dioxopentanoate from D-glucarate: step 1/2.</text>
</comment>
<dbReference type="SUPFAM" id="SSF54826">
    <property type="entry name" value="Enolase N-terminal domain-like"/>
    <property type="match status" value="1"/>
</dbReference>
<name>A0ABY7YRT1_9HYPH</name>
<dbReference type="InterPro" id="IPR036849">
    <property type="entry name" value="Enolase-like_C_sf"/>
</dbReference>
<evidence type="ECO:0000313" key="6">
    <source>
        <dbReference type="Proteomes" id="UP001220530"/>
    </source>
</evidence>
<evidence type="ECO:0000256" key="2">
    <source>
        <dbReference type="ARBA" id="ARBA00005183"/>
    </source>
</evidence>
<evidence type="ECO:0000259" key="4">
    <source>
        <dbReference type="SMART" id="SM00922"/>
    </source>
</evidence>
<sequence length="389" mass="43043">MKDLRIKRLTVHEYKWQQRDLGVDYNGFNNVYLKGAKTEHTDYVFTIETEAGITGEYVGGVGVSYAQVAMAARYLIGKNALHREVIWNDLKRALRKHDRFGMGPIDCALWDIAGKVYGASISEMLGGWRTKLPAYASTYHGDDNGGLDSPEAFGDFALQCKEMGYPAYKIHGWGHGPIEREVAAVLATRKAVGDGMDLMIDPGCEYENWSDALKVGKACDEANYFWYEDPYKDGGHSAYAHKKLRQIIKTPILLGEHVRGIELRVDQLIAEGTDYVRADVDYDGGITGVMKLAHVAEGFGVDCEIHAPGHAPRHCMSAIRNTNYYELGLVNPKVAGPKAQCPIFADDYSDDLDAVDANGCVPVPEGPGLGININWDWLKKNETGKAVYE</sequence>
<keyword evidence="6" id="KW-1185">Reference proteome</keyword>
<dbReference type="Proteomes" id="UP001220530">
    <property type="component" value="Chromosome"/>
</dbReference>
<dbReference type="InterPro" id="IPR013342">
    <property type="entry name" value="Mandelate_racemase_C"/>
</dbReference>
<dbReference type="InterPro" id="IPR029017">
    <property type="entry name" value="Enolase-like_N"/>
</dbReference>
<dbReference type="EMBL" id="CP118246">
    <property type="protein sequence ID" value="WDR03907.1"/>
    <property type="molecule type" value="Genomic_DNA"/>
</dbReference>
<protein>
    <recommendedName>
        <fullName evidence="3">glucarate dehydratase</fullName>
        <ecNumber evidence="3">4.2.1.40</ecNumber>
    </recommendedName>
</protein>
<organism evidence="5 6">
    <name type="scientific">Devosia algicola</name>
    <dbReference type="NCBI Taxonomy" id="3026418"/>
    <lineage>
        <taxon>Bacteria</taxon>
        <taxon>Pseudomonadati</taxon>
        <taxon>Pseudomonadota</taxon>
        <taxon>Alphaproteobacteria</taxon>
        <taxon>Hyphomicrobiales</taxon>
        <taxon>Devosiaceae</taxon>
        <taxon>Devosia</taxon>
    </lineage>
</organism>
<dbReference type="RefSeq" id="WP_282220294.1">
    <property type="nucleotide sequence ID" value="NZ_CP118246.1"/>
</dbReference>
<dbReference type="Gene3D" id="3.20.20.120">
    <property type="entry name" value="Enolase-like C-terminal domain"/>
    <property type="match status" value="1"/>
</dbReference>
<dbReference type="InterPro" id="IPR013341">
    <property type="entry name" value="Mandelate_racemase_N_dom"/>
</dbReference>
<dbReference type="Pfam" id="PF02746">
    <property type="entry name" value="MR_MLE_N"/>
    <property type="match status" value="1"/>
</dbReference>
<comment type="catalytic activity">
    <reaction evidence="1">
        <text>D-glucarate = 5-dehydro-4-deoxy-D-glucarate + H2O</text>
        <dbReference type="Rhea" id="RHEA:14573"/>
        <dbReference type="ChEBI" id="CHEBI:15377"/>
        <dbReference type="ChEBI" id="CHEBI:30612"/>
        <dbReference type="ChEBI" id="CHEBI:42819"/>
        <dbReference type="EC" id="4.2.1.40"/>
    </reaction>
</comment>
<evidence type="ECO:0000313" key="5">
    <source>
        <dbReference type="EMBL" id="WDR03907.1"/>
    </source>
</evidence>
<gene>
    <name evidence="5" type="ORF">PSQ19_07725</name>
</gene>
<dbReference type="PANTHER" id="PTHR48080:SF4">
    <property type="entry name" value="GLUCARATE DEHYDRATASE"/>
    <property type="match status" value="1"/>
</dbReference>
<dbReference type="Gene3D" id="3.30.390.10">
    <property type="entry name" value="Enolase-like, N-terminal domain"/>
    <property type="match status" value="1"/>
</dbReference>
<proteinExistence type="predicted"/>
<feature type="domain" description="Mandelate racemase/muconate lactonizing enzyme C-terminal" evidence="4">
    <location>
        <begin position="150"/>
        <end position="251"/>
    </location>
</feature>
<evidence type="ECO:0000256" key="3">
    <source>
        <dbReference type="ARBA" id="ARBA00011973"/>
    </source>
</evidence>
<dbReference type="SMART" id="SM00922">
    <property type="entry name" value="MR_MLE"/>
    <property type="match status" value="1"/>
</dbReference>
<dbReference type="SFLD" id="SFLDS00001">
    <property type="entry name" value="Enolase"/>
    <property type="match status" value="1"/>
</dbReference>
<dbReference type="Pfam" id="PF13378">
    <property type="entry name" value="MR_MLE_C"/>
    <property type="match status" value="1"/>
</dbReference>
<dbReference type="InterPro" id="IPR029065">
    <property type="entry name" value="Enolase_C-like"/>
</dbReference>
<evidence type="ECO:0000256" key="1">
    <source>
        <dbReference type="ARBA" id="ARBA00001426"/>
    </source>
</evidence>
<dbReference type="EC" id="4.2.1.40" evidence="3"/>
<accession>A0ABY7YRT1</accession>
<dbReference type="SUPFAM" id="SSF51604">
    <property type="entry name" value="Enolase C-terminal domain-like"/>
    <property type="match status" value="1"/>
</dbReference>
<dbReference type="InterPro" id="IPR034593">
    <property type="entry name" value="DgoD-like"/>
</dbReference>